<dbReference type="EMBL" id="JAWWNJ010000022">
    <property type="protein sequence ID" value="KAK7033771.1"/>
    <property type="molecule type" value="Genomic_DNA"/>
</dbReference>
<comment type="caution">
    <text evidence="1">The sequence shown here is derived from an EMBL/GenBank/DDBJ whole genome shotgun (WGS) entry which is preliminary data.</text>
</comment>
<protein>
    <submittedName>
        <fullName evidence="1">Uncharacterized protein</fullName>
    </submittedName>
</protein>
<dbReference type="AlphaFoldDB" id="A0AAW0C4N3"/>
<proteinExistence type="predicted"/>
<gene>
    <name evidence="1" type="ORF">R3P38DRAFT_2772671</name>
</gene>
<dbReference type="Proteomes" id="UP001362999">
    <property type="component" value="Unassembled WGS sequence"/>
</dbReference>
<reference evidence="1 2" key="1">
    <citation type="journal article" date="2024" name="J Genomics">
        <title>Draft genome sequencing and assembly of Favolaschia claudopus CIRM-BRFM 2984 isolated from oak limbs.</title>
        <authorList>
            <person name="Navarro D."/>
            <person name="Drula E."/>
            <person name="Chaduli D."/>
            <person name="Cazenave R."/>
            <person name="Ahrendt S."/>
            <person name="Wang J."/>
            <person name="Lipzen A."/>
            <person name="Daum C."/>
            <person name="Barry K."/>
            <person name="Grigoriev I.V."/>
            <person name="Favel A."/>
            <person name="Rosso M.N."/>
            <person name="Martin F."/>
        </authorList>
    </citation>
    <scope>NUCLEOTIDE SEQUENCE [LARGE SCALE GENOMIC DNA]</scope>
    <source>
        <strain evidence="1 2">CIRM-BRFM 2984</strain>
    </source>
</reference>
<evidence type="ECO:0000313" key="2">
    <source>
        <dbReference type="Proteomes" id="UP001362999"/>
    </source>
</evidence>
<dbReference type="SUPFAM" id="SSF48371">
    <property type="entry name" value="ARM repeat"/>
    <property type="match status" value="1"/>
</dbReference>
<organism evidence="1 2">
    <name type="scientific">Favolaschia claudopus</name>
    <dbReference type="NCBI Taxonomy" id="2862362"/>
    <lineage>
        <taxon>Eukaryota</taxon>
        <taxon>Fungi</taxon>
        <taxon>Dikarya</taxon>
        <taxon>Basidiomycota</taxon>
        <taxon>Agaricomycotina</taxon>
        <taxon>Agaricomycetes</taxon>
        <taxon>Agaricomycetidae</taxon>
        <taxon>Agaricales</taxon>
        <taxon>Marasmiineae</taxon>
        <taxon>Mycenaceae</taxon>
        <taxon>Favolaschia</taxon>
    </lineage>
</organism>
<accession>A0AAW0C4N3</accession>
<keyword evidence="2" id="KW-1185">Reference proteome</keyword>
<dbReference type="InterPro" id="IPR016024">
    <property type="entry name" value="ARM-type_fold"/>
</dbReference>
<evidence type="ECO:0000313" key="1">
    <source>
        <dbReference type="EMBL" id="KAK7033771.1"/>
    </source>
</evidence>
<sequence>MDPPNRPSTPDSVHSWWSDSNSIGPTISIHAAAKPLMRLMYHRQVRSFFKRNQDTPITPELIEICLGYLSYKYISPATKSLILKELDARIGLHSDRDAGLMFESMELSSSLVSELLARSGADSLSSFWTMSLPTRPAGPESIHSWWSDSNSIGPTISIHAAAKPLMRLMYHQQVRSFIKRYQDTPISSELMEICLNYLSYKYISSTTKSLILKELDARVGLHSYRDASLIIESLKLSSSLVSELLTSPDAQIRYYMWNILWASKDFMERSTSWISRLFPAVVGCFSDSVPWIRESARRAFMKSILTAEGLDCCWDYLFRDNVSTPVKCFMLSEMAIAIQPTRLAPKWSLIADLLLSPELEIRLHAWIILRVAIPSGSPLSWALPQAVSASGY</sequence>
<name>A0AAW0C4N3_9AGAR</name>